<dbReference type="PROSITE" id="PS51257">
    <property type="entry name" value="PROKAR_LIPOPROTEIN"/>
    <property type="match status" value="1"/>
</dbReference>
<evidence type="ECO:0000313" key="4">
    <source>
        <dbReference type="Proteomes" id="UP000265742"/>
    </source>
</evidence>
<dbReference type="RefSeq" id="WP_119480859.1">
    <property type="nucleotide sequence ID" value="NZ_QXTG01000001.1"/>
</dbReference>
<protein>
    <recommendedName>
        <fullName evidence="5">DNA modification methylase</fullName>
    </recommendedName>
</protein>
<name>A0A3A1U662_9MICO</name>
<keyword evidence="2" id="KW-0732">Signal</keyword>
<proteinExistence type="predicted"/>
<dbReference type="Proteomes" id="UP000265742">
    <property type="component" value="Unassembled WGS sequence"/>
</dbReference>
<evidence type="ECO:0008006" key="5">
    <source>
        <dbReference type="Google" id="ProtNLM"/>
    </source>
</evidence>
<evidence type="ECO:0000256" key="2">
    <source>
        <dbReference type="SAM" id="SignalP"/>
    </source>
</evidence>
<organism evidence="3 4">
    <name type="scientific">Amnibacterium setariae</name>
    <dbReference type="NCBI Taxonomy" id="2306585"/>
    <lineage>
        <taxon>Bacteria</taxon>
        <taxon>Bacillati</taxon>
        <taxon>Actinomycetota</taxon>
        <taxon>Actinomycetes</taxon>
        <taxon>Micrococcales</taxon>
        <taxon>Microbacteriaceae</taxon>
        <taxon>Amnibacterium</taxon>
    </lineage>
</organism>
<feature type="region of interest" description="Disordered" evidence="1">
    <location>
        <begin position="161"/>
        <end position="203"/>
    </location>
</feature>
<accession>A0A3A1U662</accession>
<feature type="signal peptide" evidence="2">
    <location>
        <begin position="1"/>
        <end position="20"/>
    </location>
</feature>
<dbReference type="AlphaFoldDB" id="A0A3A1U662"/>
<evidence type="ECO:0000256" key="1">
    <source>
        <dbReference type="SAM" id="MobiDB-lite"/>
    </source>
</evidence>
<feature type="chain" id="PRO_5039237470" description="DNA modification methylase" evidence="2">
    <location>
        <begin position="21"/>
        <end position="203"/>
    </location>
</feature>
<dbReference type="OrthoDB" id="3267550at2"/>
<sequence>MKMRVAASVAVTVLATTVLAGCQFITPQQTARSYTPSDGVNGSVGNVEIRNVFLIDGAEDTASLIGVLTNSGSSAETVTLQWTGAQGAETKQVTVPGGGLLSMSTDSATPSASVPGAGTAVILEDVQATPGGLFPITFSASSKDEDLRVPVLINSFSQYATLAPTPTPTPTKTRRTPLPTDSASAGATDGAEPTPTPTDTLAG</sequence>
<reference evidence="4" key="1">
    <citation type="submission" date="2018-09" db="EMBL/GenBank/DDBJ databases">
        <authorList>
            <person name="Kim I."/>
        </authorList>
    </citation>
    <scope>NUCLEOTIDE SEQUENCE [LARGE SCALE GENOMIC DNA]</scope>
    <source>
        <strain evidence="4">DD4a</strain>
    </source>
</reference>
<evidence type="ECO:0000313" key="3">
    <source>
        <dbReference type="EMBL" id="RIX30498.1"/>
    </source>
</evidence>
<keyword evidence="4" id="KW-1185">Reference proteome</keyword>
<comment type="caution">
    <text evidence="3">The sequence shown here is derived from an EMBL/GenBank/DDBJ whole genome shotgun (WGS) entry which is preliminary data.</text>
</comment>
<dbReference type="EMBL" id="QXTG01000001">
    <property type="protein sequence ID" value="RIX30498.1"/>
    <property type="molecule type" value="Genomic_DNA"/>
</dbReference>
<gene>
    <name evidence="3" type="ORF">D1781_03475</name>
</gene>